<name>A0ACD0NYC7_9BASI</name>
<sequence length="489" mass="53090">MKLTTRATSITLALASLALGSTSASYLPYQASSPSHLQRLAERQQQSTPQEQEAIVQQAWTDPVGAARAAEAMPFIQNTSATGGLYSTTIIQGDGNQQLPWNAEVYFQPAPDVEGDPDDGWRALPEMPSFSLNRSLTITENAVMPFYQSEAYDASKIKRAILVMPGKPRDSWKYTMLLRNALSVAVTNTTSGVTNDSVLIIGPAWMNTDDRNAGAVLPGELYWYGTQWQRGANARGPGDVNISTYQVLDAFLDILFDKAQFPALNRVMIAGHSMGAQMAQRYALVKPAKSYDKNVGYWVGNPGSYGYPTSTRPVANESCDGDVWGYGFGNGSMVPSYVRSEVRNDRDAVTQRYFDRNVHYFLGLNDNGQGDRSCEASQQGANHLDRGCKFVQYLAETNGAEFPSAHTANFVALTSHQDYPMLSSNTSLWRLFADGLDTREDDVAVNSTRSPGQRGGGNSASSGSSDLGYASWGVASLTAVFAMATSLLL</sequence>
<dbReference type="Proteomes" id="UP000245626">
    <property type="component" value="Unassembled WGS sequence"/>
</dbReference>
<organism evidence="1 2">
    <name type="scientific">Violaceomyces palustris</name>
    <dbReference type="NCBI Taxonomy" id="1673888"/>
    <lineage>
        <taxon>Eukaryota</taxon>
        <taxon>Fungi</taxon>
        <taxon>Dikarya</taxon>
        <taxon>Basidiomycota</taxon>
        <taxon>Ustilaginomycotina</taxon>
        <taxon>Ustilaginomycetes</taxon>
        <taxon>Violaceomycetales</taxon>
        <taxon>Violaceomycetaceae</taxon>
        <taxon>Violaceomyces</taxon>
    </lineage>
</organism>
<accession>A0ACD0NYC7</accession>
<protein>
    <submittedName>
        <fullName evidence="1">Uncharacterized protein</fullName>
    </submittedName>
</protein>
<dbReference type="EMBL" id="KZ819899">
    <property type="protein sequence ID" value="PWN50766.1"/>
    <property type="molecule type" value="Genomic_DNA"/>
</dbReference>
<keyword evidence="2" id="KW-1185">Reference proteome</keyword>
<evidence type="ECO:0000313" key="1">
    <source>
        <dbReference type="EMBL" id="PWN50766.1"/>
    </source>
</evidence>
<reference evidence="1 2" key="1">
    <citation type="journal article" date="2018" name="Mol. Biol. Evol.">
        <title>Broad Genomic Sampling Reveals a Smut Pathogenic Ancestry of the Fungal Clade Ustilaginomycotina.</title>
        <authorList>
            <person name="Kijpornyongpan T."/>
            <person name="Mondo S.J."/>
            <person name="Barry K."/>
            <person name="Sandor L."/>
            <person name="Lee J."/>
            <person name="Lipzen A."/>
            <person name="Pangilinan J."/>
            <person name="LaButti K."/>
            <person name="Hainaut M."/>
            <person name="Henrissat B."/>
            <person name="Grigoriev I.V."/>
            <person name="Spatafora J.W."/>
            <person name="Aime M.C."/>
        </authorList>
    </citation>
    <scope>NUCLEOTIDE SEQUENCE [LARGE SCALE GENOMIC DNA]</scope>
    <source>
        <strain evidence="1 2">SA 807</strain>
    </source>
</reference>
<gene>
    <name evidence="1" type="ORF">IE53DRAFT_78745</name>
</gene>
<evidence type="ECO:0000313" key="2">
    <source>
        <dbReference type="Proteomes" id="UP000245626"/>
    </source>
</evidence>
<proteinExistence type="predicted"/>